<accession>A0A9Q8PMD9</accession>
<dbReference type="RefSeq" id="XP_047769405.1">
    <property type="nucleotide sequence ID" value="XM_047913506.1"/>
</dbReference>
<dbReference type="Proteomes" id="UP000756132">
    <property type="component" value="Chromosome 13"/>
</dbReference>
<evidence type="ECO:0000313" key="2">
    <source>
        <dbReference type="Proteomes" id="UP000756132"/>
    </source>
</evidence>
<keyword evidence="2" id="KW-1185">Reference proteome</keyword>
<organism evidence="1 2">
    <name type="scientific">Passalora fulva</name>
    <name type="common">Tomato leaf mold</name>
    <name type="synonym">Cladosporium fulvum</name>
    <dbReference type="NCBI Taxonomy" id="5499"/>
    <lineage>
        <taxon>Eukaryota</taxon>
        <taxon>Fungi</taxon>
        <taxon>Dikarya</taxon>
        <taxon>Ascomycota</taxon>
        <taxon>Pezizomycotina</taxon>
        <taxon>Dothideomycetes</taxon>
        <taxon>Dothideomycetidae</taxon>
        <taxon>Mycosphaerellales</taxon>
        <taxon>Mycosphaerellaceae</taxon>
        <taxon>Fulvia</taxon>
    </lineage>
</organism>
<dbReference type="AlphaFoldDB" id="A0A9Q8PMD9"/>
<reference evidence="1" key="2">
    <citation type="journal article" date="2022" name="Microb. Genom.">
        <title>A chromosome-scale genome assembly of the tomato pathogen Cladosporium fulvum reveals a compartmentalized genome architecture and the presence of a dispensable chromosome.</title>
        <authorList>
            <person name="Zaccaron A.Z."/>
            <person name="Chen L.H."/>
            <person name="Samaras A."/>
            <person name="Stergiopoulos I."/>
        </authorList>
    </citation>
    <scope>NUCLEOTIDE SEQUENCE</scope>
    <source>
        <strain evidence="1">Race5_Kim</strain>
    </source>
</reference>
<protein>
    <submittedName>
        <fullName evidence="1">Uncharacterized protein</fullName>
    </submittedName>
</protein>
<gene>
    <name evidence="1" type="ORF">CLAFUR5_14358</name>
</gene>
<evidence type="ECO:0000313" key="1">
    <source>
        <dbReference type="EMBL" id="UJO25039.1"/>
    </source>
</evidence>
<dbReference type="OrthoDB" id="3650623at2759"/>
<dbReference type="GeneID" id="71994236"/>
<sequence>MAASPPGITAKETDDRSLATATTESDLDALVGYKFPHACKEISACRICRDNFRDTACYASLRATGNAPLIARFLTYTQTLSKDEGRSVIAASRTGIDGRYRNICNEVSTKGDKIMARWSRFNAARRSTVLRAALPDNFPDDKWAHLCAYFTRGPQSPVSMRDKHRHKFLLPFLDLKDMASDPAKLLQLLEMRTQYPPAQHAWNDHQTTAFGRNSGMLAMRMSDVMISTQQASYGQSVGFEHEAFHRWETIGFPTAEILFEAQQHLYDFLAKVTAGILKGATGPATGCTAWLTAAAGAFASYASRNGQDDVGLFYVPVQHFKPLPTFDIQHIVPAYDTVASIVQAQYCSQQDDNNKWAAAAHELTQPLVERAKVWDTIEVLGACIQQVLRQQSSACEAGQTKLAGELEGAICHTHDTIRVFLEEEYPRLMRRVLLTDAVFDDVRRSNPRVMSVQDDKQKLGILQLQAFESQRLLWALMEIHNDSTSPYTPGAETALAYLEDMLAAGDVKSGTEAVRTPELGML</sequence>
<name>A0A9Q8PMD9_PASFU</name>
<dbReference type="KEGG" id="ffu:CLAFUR5_14358"/>
<dbReference type="EMBL" id="CP090175">
    <property type="protein sequence ID" value="UJO25039.1"/>
    <property type="molecule type" value="Genomic_DNA"/>
</dbReference>
<proteinExistence type="predicted"/>
<reference evidence="1" key="1">
    <citation type="submission" date="2021-12" db="EMBL/GenBank/DDBJ databases">
        <authorList>
            <person name="Zaccaron A."/>
            <person name="Stergiopoulos I."/>
        </authorList>
    </citation>
    <scope>NUCLEOTIDE SEQUENCE</scope>
    <source>
        <strain evidence="1">Race5_Kim</strain>
    </source>
</reference>